<feature type="coiled-coil region" evidence="1">
    <location>
        <begin position="293"/>
        <end position="360"/>
    </location>
</feature>
<dbReference type="KEGG" id="ndi:NDAI_0B03910"/>
<name>G0W6L4_NAUDC</name>
<gene>
    <name evidence="3" type="primary">NDAI0B03910</name>
    <name evidence="3" type="ordered locus">NDAI_0B03910</name>
</gene>
<dbReference type="Gene3D" id="1.20.120.330">
    <property type="entry name" value="Nucleotidyltransferases domain 2"/>
    <property type="match status" value="1"/>
</dbReference>
<dbReference type="GeneID" id="11497930"/>
<proteinExistence type="predicted"/>
<dbReference type="HOGENOM" id="CLU_035516_0_0_1"/>
<protein>
    <recommendedName>
        <fullName evidence="5">Mitochondrial outer membrane protein OM45</fullName>
    </recommendedName>
</protein>
<dbReference type="OMA" id="QFAKDEY"/>
<feature type="region of interest" description="Disordered" evidence="2">
    <location>
        <begin position="377"/>
        <end position="402"/>
    </location>
</feature>
<dbReference type="OrthoDB" id="3976380at2759"/>
<evidence type="ECO:0000256" key="2">
    <source>
        <dbReference type="SAM" id="MobiDB-lite"/>
    </source>
</evidence>
<dbReference type="RefSeq" id="XP_003668668.1">
    <property type="nucleotide sequence ID" value="XM_003668620.1"/>
</dbReference>
<feature type="compositionally biased region" description="Polar residues" evidence="2">
    <location>
        <begin position="381"/>
        <end position="393"/>
    </location>
</feature>
<dbReference type="Proteomes" id="UP000000689">
    <property type="component" value="Chromosome 2"/>
</dbReference>
<dbReference type="STRING" id="1071378.G0W6L4"/>
<dbReference type="eggNOG" id="ENOG502QTPN">
    <property type="taxonomic scope" value="Eukaryota"/>
</dbReference>
<dbReference type="AlphaFoldDB" id="G0W6L4"/>
<keyword evidence="1" id="KW-0175">Coiled coil</keyword>
<dbReference type="EMBL" id="HE580268">
    <property type="protein sequence ID" value="CCD23425.1"/>
    <property type="molecule type" value="Genomic_DNA"/>
</dbReference>
<organism evidence="3 4">
    <name type="scientific">Naumovozyma dairenensis (strain ATCC 10597 / BCRC 20456 / CBS 421 / NBRC 0211 / NRRL Y-12639)</name>
    <name type="common">Saccharomyces dairenensis</name>
    <dbReference type="NCBI Taxonomy" id="1071378"/>
    <lineage>
        <taxon>Eukaryota</taxon>
        <taxon>Fungi</taxon>
        <taxon>Dikarya</taxon>
        <taxon>Ascomycota</taxon>
        <taxon>Saccharomycotina</taxon>
        <taxon>Saccharomycetes</taxon>
        <taxon>Saccharomycetales</taxon>
        <taxon>Saccharomycetaceae</taxon>
        <taxon>Naumovozyma</taxon>
    </lineage>
</organism>
<evidence type="ECO:0000313" key="3">
    <source>
        <dbReference type="EMBL" id="CCD23425.1"/>
    </source>
</evidence>
<keyword evidence="4" id="KW-1185">Reference proteome</keyword>
<evidence type="ECO:0000313" key="4">
    <source>
        <dbReference type="Proteomes" id="UP000000689"/>
    </source>
</evidence>
<sequence length="402" mass="46442">MSSRLVIGTTAATIATLTSYILYNNNKTNTSLPARVRNKDNPIYITFEKLQDLNSSSNTNYNKKLVKYHLPPYSEHWSSKLKQGIQDDLSALKTTFWNPSSQHMETEQERQIRDDLQNKKKYALSQYNDAVKAFNEFIDNSKYNNKEWLYNSVKNQVIDAKEALDQAIYNMNHQENNSSILRPKKVNVDAVANQGVFGWGDTAQEFAREELEQNGNPTPSTTSANETLNKFTKKAKDKGWFTSNDNKVEKPDLEDEKLMAEGALKGLEGWGENAAQFAKDEYEDIKWQFSNSTEKLNGKIDEATQKLNEAQRKVNETKQKWWEFGEKKNDELYKEAQRQYENAKVELDNANKSLQDWNDKISGKFWEKTDKSIDSLKKGSNEVNESVQRNMNKAQDYVQDKK</sequence>
<reference evidence="3 4" key="1">
    <citation type="journal article" date="2011" name="Proc. Natl. Acad. Sci. U.S.A.">
        <title>Evolutionary erosion of yeast sex chromosomes by mating-type switching accidents.</title>
        <authorList>
            <person name="Gordon J.L."/>
            <person name="Armisen D."/>
            <person name="Proux-Wera E."/>
            <person name="Oheigeartaigh S.S."/>
            <person name="Byrne K.P."/>
            <person name="Wolfe K.H."/>
        </authorList>
    </citation>
    <scope>NUCLEOTIDE SEQUENCE [LARGE SCALE GENOMIC DNA]</scope>
    <source>
        <strain evidence="4">ATCC 10597 / BCRC 20456 / CBS 421 / NBRC 0211 / NRRL Y-12639</strain>
    </source>
</reference>
<evidence type="ECO:0000256" key="1">
    <source>
        <dbReference type="SAM" id="Coils"/>
    </source>
</evidence>
<accession>G0W6L4</accession>
<evidence type="ECO:0008006" key="5">
    <source>
        <dbReference type="Google" id="ProtNLM"/>
    </source>
</evidence>